<protein>
    <submittedName>
        <fullName evidence="2">Uncharacterized protein</fullName>
    </submittedName>
</protein>
<dbReference type="AlphaFoldDB" id="A0A0Q5W9P8"/>
<feature type="region of interest" description="Disordered" evidence="1">
    <location>
        <begin position="58"/>
        <end position="77"/>
    </location>
</feature>
<proteinExistence type="predicted"/>
<feature type="compositionally biased region" description="Basic residues" evidence="1">
    <location>
        <begin position="63"/>
        <end position="77"/>
    </location>
</feature>
<dbReference type="EMBL" id="CH954177">
    <property type="protein sequence ID" value="KQS70375.1"/>
    <property type="molecule type" value="Genomic_DNA"/>
</dbReference>
<evidence type="ECO:0000256" key="1">
    <source>
        <dbReference type="SAM" id="MobiDB-lite"/>
    </source>
</evidence>
<name>A0A0Q5W9P8_DROER</name>
<accession>A0A0Q5W9P8</accession>
<dbReference type="KEGG" id="der:26526094"/>
<reference evidence="2 3" key="1">
    <citation type="journal article" date="2007" name="Nature">
        <title>Evolution of genes and genomes on the Drosophila phylogeny.</title>
        <authorList>
            <consortium name="Drosophila 12 Genomes Consortium"/>
            <person name="Clark A.G."/>
            <person name="Eisen M.B."/>
            <person name="Smith D.R."/>
            <person name="Bergman C.M."/>
            <person name="Oliver B."/>
            <person name="Markow T.A."/>
            <person name="Kaufman T.C."/>
            <person name="Kellis M."/>
            <person name="Gelbart W."/>
            <person name="Iyer V.N."/>
            <person name="Pollard D.A."/>
            <person name="Sackton T.B."/>
            <person name="Larracuente A.M."/>
            <person name="Singh N.D."/>
            <person name="Abad J.P."/>
            <person name="Abt D.N."/>
            <person name="Adryan B."/>
            <person name="Aguade M."/>
            <person name="Akashi H."/>
            <person name="Anderson W.W."/>
            <person name="Aquadro C.F."/>
            <person name="Ardell D.H."/>
            <person name="Arguello R."/>
            <person name="Artieri C.G."/>
            <person name="Barbash D.A."/>
            <person name="Barker D."/>
            <person name="Barsanti P."/>
            <person name="Batterham P."/>
            <person name="Batzoglou S."/>
            <person name="Begun D."/>
            <person name="Bhutkar A."/>
            <person name="Blanco E."/>
            <person name="Bosak S.A."/>
            <person name="Bradley R.K."/>
            <person name="Brand A.D."/>
            <person name="Brent M.R."/>
            <person name="Brooks A.N."/>
            <person name="Brown R.H."/>
            <person name="Butlin R.K."/>
            <person name="Caggese C."/>
            <person name="Calvi B.R."/>
            <person name="Bernardo de Carvalho A."/>
            <person name="Caspi A."/>
            <person name="Castrezana S."/>
            <person name="Celniker S.E."/>
            <person name="Chang J.L."/>
            <person name="Chapple C."/>
            <person name="Chatterji S."/>
            <person name="Chinwalla A."/>
            <person name="Civetta A."/>
            <person name="Clifton S.W."/>
            <person name="Comeron J.M."/>
            <person name="Costello J.C."/>
            <person name="Coyne J.A."/>
            <person name="Daub J."/>
            <person name="David R.G."/>
            <person name="Delcher A.L."/>
            <person name="Delehaunty K."/>
            <person name="Do C.B."/>
            <person name="Ebling H."/>
            <person name="Edwards K."/>
            <person name="Eickbush T."/>
            <person name="Evans J.D."/>
            <person name="Filipski A."/>
            <person name="Findeiss S."/>
            <person name="Freyhult E."/>
            <person name="Fulton L."/>
            <person name="Fulton R."/>
            <person name="Garcia A.C."/>
            <person name="Gardiner A."/>
            <person name="Garfield D.A."/>
            <person name="Garvin B.E."/>
            <person name="Gibson G."/>
            <person name="Gilbert D."/>
            <person name="Gnerre S."/>
            <person name="Godfrey J."/>
            <person name="Good R."/>
            <person name="Gotea V."/>
            <person name="Gravely B."/>
            <person name="Greenberg A.J."/>
            <person name="Griffiths-Jones S."/>
            <person name="Gross S."/>
            <person name="Guigo R."/>
            <person name="Gustafson E.A."/>
            <person name="Haerty W."/>
            <person name="Hahn M.W."/>
            <person name="Halligan D.L."/>
            <person name="Halpern A.L."/>
            <person name="Halter G.M."/>
            <person name="Han M.V."/>
            <person name="Heger A."/>
            <person name="Hillier L."/>
            <person name="Hinrichs A.S."/>
            <person name="Holmes I."/>
            <person name="Hoskins R.A."/>
            <person name="Hubisz M.J."/>
            <person name="Hultmark D."/>
            <person name="Huntley M.A."/>
            <person name="Jaffe D.B."/>
            <person name="Jagadeeshan S."/>
            <person name="Jeck W.R."/>
            <person name="Johnson J."/>
            <person name="Jones C.D."/>
            <person name="Jordan W.C."/>
            <person name="Karpen G.H."/>
            <person name="Kataoka E."/>
            <person name="Keightley P.D."/>
            <person name="Kheradpour P."/>
            <person name="Kirkness E.F."/>
            <person name="Koerich L.B."/>
            <person name="Kristiansen K."/>
            <person name="Kudrna D."/>
            <person name="Kulathinal R.J."/>
            <person name="Kumar S."/>
            <person name="Kwok R."/>
            <person name="Lander E."/>
            <person name="Langley C.H."/>
            <person name="Lapoint R."/>
            <person name="Lazzaro B.P."/>
            <person name="Lee S.J."/>
            <person name="Levesque L."/>
            <person name="Li R."/>
            <person name="Lin C.F."/>
            <person name="Lin M.F."/>
            <person name="Lindblad-Toh K."/>
            <person name="Llopart A."/>
            <person name="Long M."/>
            <person name="Low L."/>
            <person name="Lozovsky E."/>
            <person name="Lu J."/>
            <person name="Luo M."/>
            <person name="Machado C.A."/>
            <person name="Makalowski W."/>
            <person name="Marzo M."/>
            <person name="Matsuda M."/>
            <person name="Matzkin L."/>
            <person name="McAllister B."/>
            <person name="McBride C.S."/>
            <person name="McKernan B."/>
            <person name="McKernan K."/>
            <person name="Mendez-Lago M."/>
            <person name="Minx P."/>
            <person name="Mollenhauer M.U."/>
            <person name="Montooth K."/>
            <person name="Mount S.M."/>
            <person name="Mu X."/>
            <person name="Myers E."/>
            <person name="Negre B."/>
            <person name="Newfeld S."/>
            <person name="Nielsen R."/>
            <person name="Noor M.A."/>
            <person name="O'Grady P."/>
            <person name="Pachter L."/>
            <person name="Papaceit M."/>
            <person name="Parisi M.J."/>
            <person name="Parisi M."/>
            <person name="Parts L."/>
            <person name="Pedersen J.S."/>
            <person name="Pesole G."/>
            <person name="Phillippy A.M."/>
            <person name="Ponting C.P."/>
            <person name="Pop M."/>
            <person name="Porcelli D."/>
            <person name="Powell J.R."/>
            <person name="Prohaska S."/>
            <person name="Pruitt K."/>
            <person name="Puig M."/>
            <person name="Quesneville H."/>
            <person name="Ram K.R."/>
            <person name="Rand D."/>
            <person name="Rasmussen M.D."/>
            <person name="Reed L.K."/>
            <person name="Reenan R."/>
            <person name="Reily A."/>
            <person name="Remington K.A."/>
            <person name="Rieger T.T."/>
            <person name="Ritchie M.G."/>
            <person name="Robin C."/>
            <person name="Rogers Y.H."/>
            <person name="Rohde C."/>
            <person name="Rozas J."/>
            <person name="Rubenfield M.J."/>
            <person name="Ruiz A."/>
            <person name="Russo S."/>
            <person name="Salzberg S.L."/>
            <person name="Sanchez-Gracia A."/>
            <person name="Saranga D.J."/>
            <person name="Sato H."/>
            <person name="Schaeffer S.W."/>
            <person name="Schatz M.C."/>
            <person name="Schlenke T."/>
            <person name="Schwartz R."/>
            <person name="Segarra C."/>
            <person name="Singh R.S."/>
            <person name="Sirot L."/>
            <person name="Sirota M."/>
            <person name="Sisneros N.B."/>
            <person name="Smith C.D."/>
            <person name="Smith T.F."/>
            <person name="Spieth J."/>
            <person name="Stage D.E."/>
            <person name="Stark A."/>
            <person name="Stephan W."/>
            <person name="Strausberg R.L."/>
            <person name="Strempel S."/>
            <person name="Sturgill D."/>
            <person name="Sutton G."/>
            <person name="Sutton G.G."/>
            <person name="Tao W."/>
            <person name="Teichmann S."/>
            <person name="Tobari Y.N."/>
            <person name="Tomimura Y."/>
            <person name="Tsolas J.M."/>
            <person name="Valente V.L."/>
            <person name="Venter E."/>
            <person name="Venter J.C."/>
            <person name="Vicario S."/>
            <person name="Vieira F.G."/>
            <person name="Vilella A.J."/>
            <person name="Villasante A."/>
            <person name="Walenz B."/>
            <person name="Wang J."/>
            <person name="Wasserman M."/>
            <person name="Watts T."/>
            <person name="Wilson D."/>
            <person name="Wilson R.K."/>
            <person name="Wing R.A."/>
            <person name="Wolfner M.F."/>
            <person name="Wong A."/>
            <person name="Wong G.K."/>
            <person name="Wu C.I."/>
            <person name="Wu G."/>
            <person name="Yamamoto D."/>
            <person name="Yang H.P."/>
            <person name="Yang S.P."/>
            <person name="Yorke J.A."/>
            <person name="Yoshida K."/>
            <person name="Zdobnov E."/>
            <person name="Zhang P."/>
            <person name="Zhang Y."/>
            <person name="Zimin A.V."/>
            <person name="Baldwin J."/>
            <person name="Abdouelleil A."/>
            <person name="Abdulkadir J."/>
            <person name="Abebe A."/>
            <person name="Abera B."/>
            <person name="Abreu J."/>
            <person name="Acer S.C."/>
            <person name="Aftuck L."/>
            <person name="Alexander A."/>
            <person name="An P."/>
            <person name="Anderson E."/>
            <person name="Anderson S."/>
            <person name="Arachi H."/>
            <person name="Azer M."/>
            <person name="Bachantsang P."/>
            <person name="Barry A."/>
            <person name="Bayul T."/>
            <person name="Berlin A."/>
            <person name="Bessette D."/>
            <person name="Bloom T."/>
            <person name="Blye J."/>
            <person name="Boguslavskiy L."/>
            <person name="Bonnet C."/>
            <person name="Boukhgalter B."/>
            <person name="Bourzgui I."/>
            <person name="Brown A."/>
            <person name="Cahill P."/>
            <person name="Channer S."/>
            <person name="Cheshatsang Y."/>
            <person name="Chuda L."/>
            <person name="Citroen M."/>
            <person name="Collymore A."/>
            <person name="Cooke P."/>
            <person name="Costello M."/>
            <person name="D'Aco K."/>
            <person name="Daza R."/>
            <person name="De Haan G."/>
            <person name="DeGray S."/>
            <person name="DeMaso C."/>
            <person name="Dhargay N."/>
            <person name="Dooley K."/>
            <person name="Dooley E."/>
            <person name="Doricent M."/>
            <person name="Dorje P."/>
            <person name="Dorjee K."/>
            <person name="Dupes A."/>
            <person name="Elong R."/>
            <person name="Falk J."/>
            <person name="Farina A."/>
            <person name="Faro S."/>
            <person name="Ferguson D."/>
            <person name="Fisher S."/>
            <person name="Foley C.D."/>
            <person name="Franke A."/>
            <person name="Friedrich D."/>
            <person name="Gadbois L."/>
            <person name="Gearin G."/>
            <person name="Gearin C.R."/>
            <person name="Giannoukos G."/>
            <person name="Goode T."/>
            <person name="Graham J."/>
            <person name="Grandbois E."/>
            <person name="Grewal S."/>
            <person name="Gyaltsen K."/>
            <person name="Hafez N."/>
            <person name="Hagos B."/>
            <person name="Hall J."/>
            <person name="Henson C."/>
            <person name="Hollinger A."/>
            <person name="Honan T."/>
            <person name="Huard M.D."/>
            <person name="Hughes L."/>
            <person name="Hurhula B."/>
            <person name="Husby M.E."/>
            <person name="Kamat A."/>
            <person name="Kanga B."/>
            <person name="Kashin S."/>
            <person name="Khazanovich D."/>
            <person name="Kisner P."/>
            <person name="Lance K."/>
            <person name="Lara M."/>
            <person name="Lee W."/>
            <person name="Lennon N."/>
            <person name="Letendre F."/>
            <person name="LeVine R."/>
            <person name="Lipovsky A."/>
            <person name="Liu X."/>
            <person name="Liu J."/>
            <person name="Liu S."/>
            <person name="Lokyitsang T."/>
            <person name="Lokyitsang Y."/>
            <person name="Lubonja R."/>
            <person name="Lui A."/>
            <person name="MacDonald P."/>
            <person name="Magnisalis V."/>
            <person name="Maru K."/>
            <person name="Matthews C."/>
            <person name="McCusker W."/>
            <person name="McDonough S."/>
            <person name="Mehta T."/>
            <person name="Meldrim J."/>
            <person name="Meneus L."/>
            <person name="Mihai O."/>
            <person name="Mihalev A."/>
            <person name="Mihova T."/>
            <person name="Mittelman R."/>
            <person name="Mlenga V."/>
            <person name="Montmayeur A."/>
            <person name="Mulrain L."/>
            <person name="Navidi A."/>
            <person name="Naylor J."/>
            <person name="Negash T."/>
            <person name="Nguyen T."/>
            <person name="Nguyen N."/>
            <person name="Nicol R."/>
            <person name="Norbu C."/>
            <person name="Norbu N."/>
            <person name="Novod N."/>
            <person name="O'Neill B."/>
            <person name="Osman S."/>
            <person name="Markiewicz E."/>
            <person name="Oyono O.L."/>
            <person name="Patti C."/>
            <person name="Phunkhang P."/>
            <person name="Pierre F."/>
            <person name="Priest M."/>
            <person name="Raghuraman S."/>
            <person name="Rege F."/>
            <person name="Reyes R."/>
            <person name="Rise C."/>
            <person name="Rogov P."/>
            <person name="Ross K."/>
            <person name="Ryan E."/>
            <person name="Settipalli S."/>
            <person name="Shea T."/>
            <person name="Sherpa N."/>
            <person name="Shi L."/>
            <person name="Shih D."/>
            <person name="Sparrow T."/>
            <person name="Spaulding J."/>
            <person name="Stalker J."/>
            <person name="Stange-Thomann N."/>
            <person name="Stavropoulos S."/>
            <person name="Stone C."/>
            <person name="Strader C."/>
            <person name="Tesfaye S."/>
            <person name="Thomson T."/>
            <person name="Thoulutsang Y."/>
            <person name="Thoulutsang D."/>
            <person name="Topham K."/>
            <person name="Topping I."/>
            <person name="Tsamla T."/>
            <person name="Vassiliev H."/>
            <person name="Vo A."/>
            <person name="Wangchuk T."/>
            <person name="Wangdi T."/>
            <person name="Weiand M."/>
            <person name="Wilkinson J."/>
            <person name="Wilson A."/>
            <person name="Yadav S."/>
            <person name="Young G."/>
            <person name="Yu Q."/>
            <person name="Zembek L."/>
            <person name="Zhong D."/>
            <person name="Zimmer A."/>
            <person name="Zwirko Z."/>
            <person name="Jaffe D.B."/>
            <person name="Alvarez P."/>
            <person name="Brockman W."/>
            <person name="Butler J."/>
            <person name="Chin C."/>
            <person name="Gnerre S."/>
            <person name="Grabherr M."/>
            <person name="Kleber M."/>
            <person name="Mauceli E."/>
            <person name="MacCallum I."/>
        </authorList>
    </citation>
    <scope>NUCLEOTIDE SEQUENCE [LARGE SCALE GENOMIC DNA]</scope>
    <source>
        <strain evidence="2 3">TSC#14021-0224.01</strain>
    </source>
</reference>
<dbReference type="OrthoDB" id="7870217at2759"/>
<gene>
    <name evidence="2" type="primary">Dere\GG26270</name>
    <name evidence="2" type="synonym">GG26270</name>
    <name evidence="2" type="ORF">Dere_GG26270</name>
</gene>
<evidence type="ECO:0000313" key="3">
    <source>
        <dbReference type="Proteomes" id="UP000008711"/>
    </source>
</evidence>
<evidence type="ECO:0000313" key="2">
    <source>
        <dbReference type="EMBL" id="KQS70375.1"/>
    </source>
</evidence>
<dbReference type="Proteomes" id="UP000008711">
    <property type="component" value="Unassembled WGS sequence"/>
</dbReference>
<keyword evidence="3" id="KW-1185">Reference proteome</keyword>
<organism evidence="2 3">
    <name type="scientific">Drosophila erecta</name>
    <name type="common">Fruit fly</name>
    <dbReference type="NCBI Taxonomy" id="7220"/>
    <lineage>
        <taxon>Eukaryota</taxon>
        <taxon>Metazoa</taxon>
        <taxon>Ecdysozoa</taxon>
        <taxon>Arthropoda</taxon>
        <taxon>Hexapoda</taxon>
        <taxon>Insecta</taxon>
        <taxon>Pterygota</taxon>
        <taxon>Neoptera</taxon>
        <taxon>Endopterygota</taxon>
        <taxon>Diptera</taxon>
        <taxon>Brachycera</taxon>
        <taxon>Muscomorpha</taxon>
        <taxon>Ephydroidea</taxon>
        <taxon>Drosophilidae</taxon>
        <taxon>Drosophila</taxon>
        <taxon>Sophophora</taxon>
    </lineage>
</organism>
<sequence length="152" mass="17555">MYLTRPNYTTPYKSQCIGCGAEVPVSSILGCHFKVPQNKDLDKPHSCGLQDFTAASSTSSKRASSHQHHRQLRKHRNGSRRRLINYFKWTPSCTQKRANPDVTKLLQPKRKSAKSSEPFYKAVILREMIRLGRQPNRKFERAARKANSLQEW</sequence>
<reference evidence="2 3" key="2">
    <citation type="journal article" date="2008" name="Bioinformatics">
        <title>Assembly reconciliation.</title>
        <authorList>
            <person name="Zimin A.V."/>
            <person name="Smith D.R."/>
            <person name="Sutton G."/>
            <person name="Yorke J.A."/>
        </authorList>
    </citation>
    <scope>NUCLEOTIDE SEQUENCE [LARGE SCALE GENOMIC DNA]</scope>
    <source>
        <strain evidence="2 3">TSC#14021-0224.01</strain>
    </source>
</reference>